<name>A0A7J7XUY3_PIPKU</name>
<evidence type="ECO:0000256" key="1">
    <source>
        <dbReference type="PROSITE-ProRule" id="PRU00461"/>
    </source>
</evidence>
<gene>
    <name evidence="2" type="ORF">mPipKuh1_010497</name>
</gene>
<dbReference type="Gene3D" id="2.120.10.30">
    <property type="entry name" value="TolB, C-terminal domain"/>
    <property type="match status" value="1"/>
</dbReference>
<dbReference type="SUPFAM" id="SSF63825">
    <property type="entry name" value="YWTD domain"/>
    <property type="match status" value="1"/>
</dbReference>
<dbReference type="PANTHER" id="PTHR46513:SF13">
    <property type="entry name" value="EGF-LIKE DOMAIN-CONTAINING PROTEIN"/>
    <property type="match status" value="1"/>
</dbReference>
<keyword evidence="3" id="KW-1185">Reference proteome</keyword>
<reference evidence="2 3" key="1">
    <citation type="journal article" date="2020" name="Nature">
        <title>Six reference-quality genomes reveal evolution of bat adaptations.</title>
        <authorList>
            <person name="Jebb D."/>
            <person name="Huang Z."/>
            <person name="Pippel M."/>
            <person name="Hughes G.M."/>
            <person name="Lavrichenko K."/>
            <person name="Devanna P."/>
            <person name="Winkler S."/>
            <person name="Jermiin L.S."/>
            <person name="Skirmuntt E.C."/>
            <person name="Katzourakis A."/>
            <person name="Burkitt-Gray L."/>
            <person name="Ray D.A."/>
            <person name="Sullivan K.A.M."/>
            <person name="Roscito J.G."/>
            <person name="Kirilenko B.M."/>
            <person name="Davalos L.M."/>
            <person name="Corthals A.P."/>
            <person name="Power M.L."/>
            <person name="Jones G."/>
            <person name="Ransome R.D."/>
            <person name="Dechmann D.K.N."/>
            <person name="Locatelli A.G."/>
            <person name="Puechmaille S.J."/>
            <person name="Fedrigo O."/>
            <person name="Jarvis E.D."/>
            <person name="Hiller M."/>
            <person name="Vernes S.C."/>
            <person name="Myers E.W."/>
            <person name="Teeling E.C."/>
        </authorList>
    </citation>
    <scope>NUCLEOTIDE SEQUENCE [LARGE SCALE GENOMIC DNA]</scope>
    <source>
        <strain evidence="2">MPipKuh1</strain>
        <tissue evidence="2">Flight muscle</tissue>
    </source>
</reference>
<dbReference type="PROSITE" id="PS51120">
    <property type="entry name" value="LDLRB"/>
    <property type="match status" value="2"/>
</dbReference>
<dbReference type="InterPro" id="IPR000033">
    <property type="entry name" value="LDLR_classB_rpt"/>
</dbReference>
<feature type="repeat" description="LDL-receptor class B" evidence="1">
    <location>
        <begin position="1"/>
        <end position="48"/>
    </location>
</feature>
<dbReference type="InterPro" id="IPR011042">
    <property type="entry name" value="6-blade_b-propeller_TolB-like"/>
</dbReference>
<dbReference type="InterPro" id="IPR050778">
    <property type="entry name" value="Cueball_EGF_LRP_Nidogen"/>
</dbReference>
<dbReference type="AlphaFoldDB" id="A0A7J7XUY3"/>
<dbReference type="Proteomes" id="UP000558488">
    <property type="component" value="Unassembled WGS sequence"/>
</dbReference>
<proteinExistence type="predicted"/>
<organism evidence="2 3">
    <name type="scientific">Pipistrellus kuhlii</name>
    <name type="common">Kuhl's pipistrelle</name>
    <dbReference type="NCBI Taxonomy" id="59472"/>
    <lineage>
        <taxon>Eukaryota</taxon>
        <taxon>Metazoa</taxon>
        <taxon>Chordata</taxon>
        <taxon>Craniata</taxon>
        <taxon>Vertebrata</taxon>
        <taxon>Euteleostomi</taxon>
        <taxon>Mammalia</taxon>
        <taxon>Eutheria</taxon>
        <taxon>Laurasiatheria</taxon>
        <taxon>Chiroptera</taxon>
        <taxon>Yangochiroptera</taxon>
        <taxon>Vespertilionidae</taxon>
        <taxon>Pipistrellus</taxon>
    </lineage>
</organism>
<accession>A0A7J7XUY3</accession>
<dbReference type="EMBL" id="JACAGB010000007">
    <property type="protein sequence ID" value="KAF6353583.1"/>
    <property type="molecule type" value="Genomic_DNA"/>
</dbReference>
<comment type="caution">
    <text evidence="2">The sequence shown here is derived from an EMBL/GenBank/DDBJ whole genome shotgun (WGS) entry which is preliminary data.</text>
</comment>
<evidence type="ECO:0000313" key="2">
    <source>
        <dbReference type="EMBL" id="KAF6353583.1"/>
    </source>
</evidence>
<sequence>MYWTDWEEDEIDDSVGRIEKAWMDGFHRQIFVTSKMLWPNGLTLDFHTSTLYWCDAYYDHIEKVFLNGTHRKVVYSGKELNHPFGLSHHGNYVFWTDYMNGSIFQLDLITNTVTLLRQERPPLFGLQIYDPRKQQGIKHQVKLLLSFQHNNTSVVTKIFYFDSVSEML</sequence>
<evidence type="ECO:0008006" key="4">
    <source>
        <dbReference type="Google" id="ProtNLM"/>
    </source>
</evidence>
<dbReference type="PANTHER" id="PTHR46513">
    <property type="entry name" value="VITELLOGENIN RECEPTOR-LIKE PROTEIN-RELATED-RELATED"/>
    <property type="match status" value="1"/>
</dbReference>
<dbReference type="SMART" id="SM00135">
    <property type="entry name" value="LY"/>
    <property type="match status" value="2"/>
</dbReference>
<dbReference type="Pfam" id="PF00058">
    <property type="entry name" value="Ldl_recept_b"/>
    <property type="match status" value="1"/>
</dbReference>
<protein>
    <recommendedName>
        <fullName evidence="4">LDL receptor related protein 1B</fullName>
    </recommendedName>
</protein>
<feature type="repeat" description="LDL-receptor class B" evidence="1">
    <location>
        <begin position="49"/>
        <end position="92"/>
    </location>
</feature>
<evidence type="ECO:0000313" key="3">
    <source>
        <dbReference type="Proteomes" id="UP000558488"/>
    </source>
</evidence>